<evidence type="ECO:0000256" key="11">
    <source>
        <dbReference type="ARBA" id="ARBA00049091"/>
    </source>
</evidence>
<dbReference type="PANTHER" id="PTHR42801:SF4">
    <property type="entry name" value="AHPC_TSA FAMILY PROTEIN"/>
    <property type="match status" value="1"/>
</dbReference>
<evidence type="ECO:0000256" key="10">
    <source>
        <dbReference type="ARBA" id="ARBA00042639"/>
    </source>
</evidence>
<feature type="compositionally biased region" description="Polar residues" evidence="12">
    <location>
        <begin position="1"/>
        <end position="10"/>
    </location>
</feature>
<keyword evidence="7" id="KW-0676">Redox-active center</keyword>
<gene>
    <name evidence="14" type="ORF">K7C98_16940</name>
</gene>
<dbReference type="EC" id="1.11.1.24" evidence="2"/>
<accession>A0ABS7TRT0</accession>
<comment type="function">
    <text evidence="1">Thiol-specific peroxidase that catalyzes the reduction of hydrogen peroxide and organic hydroperoxides to water and alcohols, respectively. Plays a role in cell protection against oxidative stress by detoxifying peroxides and as sensor of hydrogen peroxide-mediated signaling events.</text>
</comment>
<evidence type="ECO:0000256" key="8">
    <source>
        <dbReference type="ARBA" id="ARBA00032824"/>
    </source>
</evidence>
<comment type="caution">
    <text evidence="14">The sequence shown here is derived from an EMBL/GenBank/DDBJ whole genome shotgun (WGS) entry which is preliminary data.</text>
</comment>
<dbReference type="InterPro" id="IPR050924">
    <property type="entry name" value="Peroxiredoxin_BCP/PrxQ"/>
</dbReference>
<dbReference type="PROSITE" id="PS51352">
    <property type="entry name" value="THIOREDOXIN_2"/>
    <property type="match status" value="1"/>
</dbReference>
<reference evidence="14" key="1">
    <citation type="submission" date="2021-08" db="EMBL/GenBank/DDBJ databases">
        <authorList>
            <person name="Stevens D.C."/>
        </authorList>
    </citation>
    <scope>NUCLEOTIDE SEQUENCE</scope>
    <source>
        <strain evidence="14">DSM 53165</strain>
    </source>
</reference>
<evidence type="ECO:0000313" key="15">
    <source>
        <dbReference type="Proteomes" id="UP001139031"/>
    </source>
</evidence>
<keyword evidence="3" id="KW-0575">Peroxidase</keyword>
<feature type="domain" description="Thioredoxin" evidence="13">
    <location>
        <begin position="129"/>
        <end position="279"/>
    </location>
</feature>
<protein>
    <recommendedName>
        <fullName evidence="2">thioredoxin-dependent peroxiredoxin</fullName>
        <ecNumber evidence="2">1.11.1.24</ecNumber>
    </recommendedName>
    <alternativeName>
        <fullName evidence="8">Thioredoxin peroxidase</fullName>
    </alternativeName>
    <alternativeName>
        <fullName evidence="10">Thioredoxin-dependent peroxiredoxin Bcp</fullName>
    </alternativeName>
</protein>
<comment type="similarity">
    <text evidence="9">Belongs to the peroxiredoxin family. BCP/PrxQ subfamily.</text>
</comment>
<dbReference type="CDD" id="cd03017">
    <property type="entry name" value="PRX_BCP"/>
    <property type="match status" value="1"/>
</dbReference>
<sequence length="279" mass="28410">MPPRTTSVTSKKTASKKAPAKKAAKKAAKTAPAAPAKKAAKKAAGKKAAKKAAGKKAAKAAPAKKAAKAAPAKKAAKAAPAKKAGKKAGKKAAAKAAPAKKVAKKAAGKKAAKKAPSRAAEEEEIGPGLKPGEPAPPFALAADDGKTYALRDFAGRRVILYFYPRDSTPGCTTEACDFRDRHARFAASGVTVLGVSGDSLASHAKFRAAHGLNFPLLSDPGHQVATAYGAYGEKQMYGRKVQGVIRSTFVIGPDGRLEAVHSPVRVAGHADALLAALPA</sequence>
<evidence type="ECO:0000259" key="13">
    <source>
        <dbReference type="PROSITE" id="PS51352"/>
    </source>
</evidence>
<evidence type="ECO:0000256" key="5">
    <source>
        <dbReference type="ARBA" id="ARBA00023002"/>
    </source>
</evidence>
<evidence type="ECO:0000256" key="7">
    <source>
        <dbReference type="ARBA" id="ARBA00023284"/>
    </source>
</evidence>
<feature type="compositionally biased region" description="Basic residues" evidence="12">
    <location>
        <begin position="13"/>
        <end position="28"/>
    </location>
</feature>
<feature type="compositionally biased region" description="Low complexity" evidence="12">
    <location>
        <begin position="59"/>
        <end position="82"/>
    </location>
</feature>
<evidence type="ECO:0000256" key="9">
    <source>
        <dbReference type="ARBA" id="ARBA00038489"/>
    </source>
</evidence>
<feature type="compositionally biased region" description="Basic residues" evidence="12">
    <location>
        <begin position="83"/>
        <end position="93"/>
    </location>
</feature>
<proteinExistence type="inferred from homology"/>
<keyword evidence="6" id="KW-1015">Disulfide bond</keyword>
<feature type="compositionally biased region" description="Basic residues" evidence="12">
    <location>
        <begin position="101"/>
        <end position="116"/>
    </location>
</feature>
<feature type="compositionally biased region" description="Basic residues" evidence="12">
    <location>
        <begin position="38"/>
        <end position="58"/>
    </location>
</feature>
<evidence type="ECO:0000256" key="4">
    <source>
        <dbReference type="ARBA" id="ARBA00022862"/>
    </source>
</evidence>
<dbReference type="InterPro" id="IPR013766">
    <property type="entry name" value="Thioredoxin_domain"/>
</dbReference>
<dbReference type="SUPFAM" id="SSF52833">
    <property type="entry name" value="Thioredoxin-like"/>
    <property type="match status" value="1"/>
</dbReference>
<dbReference type="Proteomes" id="UP001139031">
    <property type="component" value="Unassembled WGS sequence"/>
</dbReference>
<dbReference type="PANTHER" id="PTHR42801">
    <property type="entry name" value="THIOREDOXIN-DEPENDENT PEROXIDE REDUCTASE"/>
    <property type="match status" value="1"/>
</dbReference>
<dbReference type="RefSeq" id="WP_224192718.1">
    <property type="nucleotide sequence ID" value="NZ_JAIRAU010000022.1"/>
</dbReference>
<dbReference type="InterPro" id="IPR036249">
    <property type="entry name" value="Thioredoxin-like_sf"/>
</dbReference>
<evidence type="ECO:0000313" key="14">
    <source>
        <dbReference type="EMBL" id="MBZ5710949.1"/>
    </source>
</evidence>
<feature type="region of interest" description="Disordered" evidence="12">
    <location>
        <begin position="1"/>
        <end position="137"/>
    </location>
</feature>
<evidence type="ECO:0000256" key="3">
    <source>
        <dbReference type="ARBA" id="ARBA00022559"/>
    </source>
</evidence>
<keyword evidence="15" id="KW-1185">Reference proteome</keyword>
<evidence type="ECO:0000256" key="6">
    <source>
        <dbReference type="ARBA" id="ARBA00023157"/>
    </source>
</evidence>
<name>A0ABS7TRT0_9BACT</name>
<dbReference type="InterPro" id="IPR000866">
    <property type="entry name" value="AhpC/TSA"/>
</dbReference>
<dbReference type="EMBL" id="JAIRAU010000022">
    <property type="protein sequence ID" value="MBZ5710949.1"/>
    <property type="molecule type" value="Genomic_DNA"/>
</dbReference>
<evidence type="ECO:0000256" key="1">
    <source>
        <dbReference type="ARBA" id="ARBA00003330"/>
    </source>
</evidence>
<keyword evidence="4" id="KW-0049">Antioxidant</keyword>
<evidence type="ECO:0000256" key="2">
    <source>
        <dbReference type="ARBA" id="ARBA00013017"/>
    </source>
</evidence>
<evidence type="ECO:0000256" key="12">
    <source>
        <dbReference type="SAM" id="MobiDB-lite"/>
    </source>
</evidence>
<dbReference type="Gene3D" id="3.40.30.10">
    <property type="entry name" value="Glutaredoxin"/>
    <property type="match status" value="1"/>
</dbReference>
<organism evidence="14 15">
    <name type="scientific">Nannocystis pusilla</name>
    <dbReference type="NCBI Taxonomy" id="889268"/>
    <lineage>
        <taxon>Bacteria</taxon>
        <taxon>Pseudomonadati</taxon>
        <taxon>Myxococcota</taxon>
        <taxon>Polyangia</taxon>
        <taxon>Nannocystales</taxon>
        <taxon>Nannocystaceae</taxon>
        <taxon>Nannocystis</taxon>
    </lineage>
</organism>
<comment type="catalytic activity">
    <reaction evidence="11">
        <text>a hydroperoxide + [thioredoxin]-dithiol = an alcohol + [thioredoxin]-disulfide + H2O</text>
        <dbReference type="Rhea" id="RHEA:62620"/>
        <dbReference type="Rhea" id="RHEA-COMP:10698"/>
        <dbReference type="Rhea" id="RHEA-COMP:10700"/>
        <dbReference type="ChEBI" id="CHEBI:15377"/>
        <dbReference type="ChEBI" id="CHEBI:29950"/>
        <dbReference type="ChEBI" id="CHEBI:30879"/>
        <dbReference type="ChEBI" id="CHEBI:35924"/>
        <dbReference type="ChEBI" id="CHEBI:50058"/>
        <dbReference type="EC" id="1.11.1.24"/>
    </reaction>
</comment>
<dbReference type="Pfam" id="PF00578">
    <property type="entry name" value="AhpC-TSA"/>
    <property type="match status" value="1"/>
</dbReference>
<keyword evidence="5" id="KW-0560">Oxidoreductase</keyword>